<sequence>MRDILGNPFRPVSLDHCWQTPTVLSLAQGIYTDSAFDRLPILADALEEASCDNSELLNHCRSETVHMRGCWVIDLLLGKE</sequence>
<name>A0A225DJ24_9BACT</name>
<comment type="caution">
    <text evidence="1">The sequence shown here is derived from an EMBL/GenBank/DDBJ whole genome shotgun (WGS) entry which is preliminary data.</text>
</comment>
<proteinExistence type="predicted"/>
<dbReference type="Proteomes" id="UP000214646">
    <property type="component" value="Unassembled WGS sequence"/>
</dbReference>
<reference evidence="2" key="1">
    <citation type="submission" date="2017-06" db="EMBL/GenBank/DDBJ databases">
        <title>Genome analysis of Fimbriiglobus ruber SP5, the first member of the order Planctomycetales with confirmed chitinolytic capability.</title>
        <authorList>
            <person name="Ravin N.V."/>
            <person name="Rakitin A.L."/>
            <person name="Ivanova A.A."/>
            <person name="Beletsky A.V."/>
            <person name="Kulichevskaya I.S."/>
            <person name="Mardanov A.V."/>
            <person name="Dedysh S.N."/>
        </authorList>
    </citation>
    <scope>NUCLEOTIDE SEQUENCE [LARGE SCALE GENOMIC DNA]</scope>
    <source>
        <strain evidence="2">SP5</strain>
    </source>
</reference>
<evidence type="ECO:0000313" key="2">
    <source>
        <dbReference type="Proteomes" id="UP000214646"/>
    </source>
</evidence>
<keyword evidence="2" id="KW-1185">Reference proteome</keyword>
<dbReference type="AlphaFoldDB" id="A0A225DJ24"/>
<dbReference type="EMBL" id="NIDE01000017">
    <property type="protein sequence ID" value="OWK36375.1"/>
    <property type="molecule type" value="Genomic_DNA"/>
</dbReference>
<evidence type="ECO:0008006" key="3">
    <source>
        <dbReference type="Google" id="ProtNLM"/>
    </source>
</evidence>
<organism evidence="1 2">
    <name type="scientific">Fimbriiglobus ruber</name>
    <dbReference type="NCBI Taxonomy" id="1908690"/>
    <lineage>
        <taxon>Bacteria</taxon>
        <taxon>Pseudomonadati</taxon>
        <taxon>Planctomycetota</taxon>
        <taxon>Planctomycetia</taxon>
        <taxon>Gemmatales</taxon>
        <taxon>Gemmataceae</taxon>
        <taxon>Fimbriiglobus</taxon>
    </lineage>
</organism>
<gene>
    <name evidence="1" type="ORF">FRUB_08938</name>
</gene>
<accession>A0A225DJ24</accession>
<evidence type="ECO:0000313" key="1">
    <source>
        <dbReference type="EMBL" id="OWK36375.1"/>
    </source>
</evidence>
<protein>
    <recommendedName>
        <fullName evidence="3">SMI1/KNR4 family protein</fullName>
    </recommendedName>
</protein>